<evidence type="ECO:0000313" key="8">
    <source>
        <dbReference type="EMBL" id="KAB1443616.1"/>
    </source>
</evidence>
<dbReference type="CDD" id="cd05254">
    <property type="entry name" value="dTDP_HR_like_SDR_e"/>
    <property type="match status" value="1"/>
</dbReference>
<reference evidence="8 9" key="1">
    <citation type="journal article" date="2017" name="Int. J. Syst. Evol. Microbiol.">
        <title>Desulfovibrio senegalensis sp. nov., a mesophilic sulfate reducer isolated from marine sediment.</title>
        <authorList>
            <person name="Thioye A."/>
            <person name="Gam Z.B.A."/>
            <person name="Mbengue M."/>
            <person name="Cayol J.L."/>
            <person name="Joseph-Bartoli M."/>
            <person name="Toure-Kane C."/>
            <person name="Labat M."/>
        </authorList>
    </citation>
    <scope>NUCLEOTIDE SEQUENCE [LARGE SCALE GENOMIC DNA]</scope>
    <source>
        <strain evidence="8 9">DSM 101509</strain>
    </source>
</reference>
<accession>A0A6N6N6F7</accession>
<dbReference type="EC" id="1.1.1.133" evidence="3 6"/>
<feature type="domain" description="RmlD-like substrate binding" evidence="7">
    <location>
        <begin position="9"/>
        <end position="286"/>
    </location>
</feature>
<dbReference type="PANTHER" id="PTHR10491">
    <property type="entry name" value="DTDP-4-DEHYDRORHAMNOSE REDUCTASE"/>
    <property type="match status" value="1"/>
</dbReference>
<dbReference type="GO" id="GO:0019305">
    <property type="term" value="P:dTDP-rhamnose biosynthetic process"/>
    <property type="evidence" value="ECO:0007669"/>
    <property type="project" value="UniProtKB-UniPathway"/>
</dbReference>
<dbReference type="RefSeq" id="WP_151149989.1">
    <property type="nucleotide sequence ID" value="NZ_WAIE01000001.1"/>
</dbReference>
<proteinExistence type="inferred from homology"/>
<evidence type="ECO:0000256" key="2">
    <source>
        <dbReference type="ARBA" id="ARBA00010944"/>
    </source>
</evidence>
<dbReference type="OrthoDB" id="9803892at2"/>
<dbReference type="Gene3D" id="3.40.50.720">
    <property type="entry name" value="NAD(P)-binding Rossmann-like Domain"/>
    <property type="match status" value="1"/>
</dbReference>
<evidence type="ECO:0000256" key="5">
    <source>
        <dbReference type="ARBA" id="ARBA00048200"/>
    </source>
</evidence>
<dbReference type="InterPro" id="IPR029903">
    <property type="entry name" value="RmlD-like-bd"/>
</dbReference>
<comment type="function">
    <text evidence="6">Catalyzes the reduction of dTDP-6-deoxy-L-lyxo-4-hexulose to yield dTDP-L-rhamnose.</text>
</comment>
<protein>
    <recommendedName>
        <fullName evidence="4 6">dTDP-4-dehydrorhamnose reductase</fullName>
        <ecNumber evidence="3 6">1.1.1.133</ecNumber>
    </recommendedName>
</protein>
<comment type="similarity">
    <text evidence="2 6">Belongs to the dTDP-4-dehydrorhamnose reductase family.</text>
</comment>
<gene>
    <name evidence="8" type="primary">rfbD</name>
    <name evidence="8" type="ORF">F8A88_05085</name>
</gene>
<keyword evidence="6 8" id="KW-0560">Oxidoreductase</keyword>
<comment type="catalytic activity">
    <reaction evidence="5">
        <text>dTDP-beta-L-rhamnose + NADP(+) = dTDP-4-dehydro-beta-L-rhamnose + NADPH + H(+)</text>
        <dbReference type="Rhea" id="RHEA:21796"/>
        <dbReference type="ChEBI" id="CHEBI:15378"/>
        <dbReference type="ChEBI" id="CHEBI:57510"/>
        <dbReference type="ChEBI" id="CHEBI:57783"/>
        <dbReference type="ChEBI" id="CHEBI:58349"/>
        <dbReference type="ChEBI" id="CHEBI:62830"/>
        <dbReference type="EC" id="1.1.1.133"/>
    </reaction>
</comment>
<sequence>MNLKGAKAVVLGGKTGLLGQALTNALQNEGASVQPLSSQDADMLDQNTMNTILDHEQPDIVFNAAAYTQVDLAEEEEEKAFALNATAPVLTARLVASRNIPFVHFSTDFVFNGRKNTPYHEEDRPNAKSVYGISKAGGEKSLLEFGYDKTLIVRISWLFGPGKMNFVQKILELAKDKDRLNVVSDQTGSPSYTPDVAASTLELVKRDHFGIVHVANSGIATWFDLASEAVSLAGLKCTVQPISTSEYPTKAVRPPYSVLDLTSFCEITGQTPRHWRQALQEYITELEST</sequence>
<dbReference type="PANTHER" id="PTHR10491:SF4">
    <property type="entry name" value="METHIONINE ADENOSYLTRANSFERASE 2 SUBUNIT BETA"/>
    <property type="match status" value="1"/>
</dbReference>
<keyword evidence="6" id="KW-0521">NADP</keyword>
<dbReference type="SUPFAM" id="SSF51735">
    <property type="entry name" value="NAD(P)-binding Rossmann-fold domains"/>
    <property type="match status" value="1"/>
</dbReference>
<dbReference type="Proteomes" id="UP000438699">
    <property type="component" value="Unassembled WGS sequence"/>
</dbReference>
<dbReference type="Pfam" id="PF04321">
    <property type="entry name" value="RmlD_sub_bind"/>
    <property type="match status" value="1"/>
</dbReference>
<dbReference type="EMBL" id="WAIE01000001">
    <property type="protein sequence ID" value="KAB1443616.1"/>
    <property type="molecule type" value="Genomic_DNA"/>
</dbReference>
<evidence type="ECO:0000256" key="3">
    <source>
        <dbReference type="ARBA" id="ARBA00012929"/>
    </source>
</evidence>
<evidence type="ECO:0000259" key="7">
    <source>
        <dbReference type="Pfam" id="PF04321"/>
    </source>
</evidence>
<dbReference type="GO" id="GO:0008831">
    <property type="term" value="F:dTDP-4-dehydrorhamnose reductase activity"/>
    <property type="evidence" value="ECO:0007669"/>
    <property type="project" value="UniProtKB-EC"/>
</dbReference>
<name>A0A6N6N6F7_9BACT</name>
<dbReference type="AlphaFoldDB" id="A0A6N6N6F7"/>
<dbReference type="InterPro" id="IPR036291">
    <property type="entry name" value="NAD(P)-bd_dom_sf"/>
</dbReference>
<evidence type="ECO:0000256" key="6">
    <source>
        <dbReference type="RuleBase" id="RU364082"/>
    </source>
</evidence>
<dbReference type="UniPathway" id="UPA00124"/>
<keyword evidence="9" id="KW-1185">Reference proteome</keyword>
<comment type="pathway">
    <text evidence="1 6">Carbohydrate biosynthesis; dTDP-L-rhamnose biosynthesis.</text>
</comment>
<evidence type="ECO:0000256" key="4">
    <source>
        <dbReference type="ARBA" id="ARBA00017099"/>
    </source>
</evidence>
<organism evidence="8 9">
    <name type="scientific">Pseudodesulfovibrio senegalensis</name>
    <dbReference type="NCBI Taxonomy" id="1721087"/>
    <lineage>
        <taxon>Bacteria</taxon>
        <taxon>Pseudomonadati</taxon>
        <taxon>Thermodesulfobacteriota</taxon>
        <taxon>Desulfovibrionia</taxon>
        <taxon>Desulfovibrionales</taxon>
        <taxon>Desulfovibrionaceae</taxon>
    </lineage>
</organism>
<dbReference type="Gene3D" id="3.90.25.10">
    <property type="entry name" value="UDP-galactose 4-epimerase, domain 1"/>
    <property type="match status" value="1"/>
</dbReference>
<evidence type="ECO:0000256" key="1">
    <source>
        <dbReference type="ARBA" id="ARBA00004781"/>
    </source>
</evidence>
<dbReference type="NCBIfam" id="TIGR01214">
    <property type="entry name" value="rmlD"/>
    <property type="match status" value="1"/>
</dbReference>
<dbReference type="InterPro" id="IPR005913">
    <property type="entry name" value="dTDP_dehydrorham_reduct"/>
</dbReference>
<evidence type="ECO:0000313" key="9">
    <source>
        <dbReference type="Proteomes" id="UP000438699"/>
    </source>
</evidence>
<comment type="caution">
    <text evidence="8">The sequence shown here is derived from an EMBL/GenBank/DDBJ whole genome shotgun (WGS) entry which is preliminary data.</text>
</comment>